<dbReference type="HOGENOM" id="CLU_084432_0_0_7"/>
<keyword evidence="10" id="KW-0282">Flagellum</keyword>
<keyword evidence="7" id="KW-1006">Bacterial flagellum protein export</keyword>
<accession>F3Z2C9</accession>
<dbReference type="KEGG" id="daf:Desaf_1836"/>
<reference evidence="10 11" key="1">
    <citation type="journal article" date="2011" name="J. Bacteriol.">
        <title>Genome sequence of the mercury-methylating and pleomorphic Desulfovibrio africanus Strain Walvis Bay.</title>
        <authorList>
            <person name="Brown S.D."/>
            <person name="Wall J.D."/>
            <person name="Kucken A.M."/>
            <person name="Gilmour C.C."/>
            <person name="Podar M."/>
            <person name="Brandt C.C."/>
            <person name="Teshima H."/>
            <person name="Detter J.C."/>
            <person name="Han C.S."/>
            <person name="Land M.L."/>
            <person name="Lucas S."/>
            <person name="Han J."/>
            <person name="Pennacchio L."/>
            <person name="Nolan M."/>
            <person name="Pitluck S."/>
            <person name="Woyke T."/>
            <person name="Goodwin L."/>
            <person name="Palumbo A.V."/>
            <person name="Elias D.A."/>
        </authorList>
    </citation>
    <scope>NUCLEOTIDE SEQUENCE [LARGE SCALE GENOMIC DNA]</scope>
    <source>
        <strain evidence="10 11">Walvis Bay</strain>
    </source>
</reference>
<dbReference type="GO" id="GO:0044781">
    <property type="term" value="P:bacterial-type flagellum organization"/>
    <property type="evidence" value="ECO:0007669"/>
    <property type="project" value="UniProtKB-KW"/>
</dbReference>
<keyword evidence="10" id="KW-0966">Cell projection</keyword>
<keyword evidence="4" id="KW-0813">Transport</keyword>
<keyword evidence="11" id="KW-1185">Reference proteome</keyword>
<comment type="function">
    <text evidence="1">Needed for flagellar regrowth and assembly.</text>
</comment>
<sequence>MSLSSEQAELLVREARAEKPARAQTLESGEHTEPDAEGVRFVSGRVILSMSDGLPKVTSVQEIEGKKPPVWDEKAGEEYLSRVRDKAMAKATEIMAQAMADAEAIKCKAYEEGLAQGRSEALKEAAAKQSDMAEDLAQTLSAIRSAGKQAFDRQAADIVQLIRLAVERTLAVEMDQKRAEMLENLLRESLDLIDSQLNLTILVRPGERELLTPLLEASRDRYPSLSGWTIRESADLEPGGLWIESNDGIVDNTLNGRWTGVSQILDQLTLEREG</sequence>
<dbReference type="eggNOG" id="COG1317">
    <property type="taxonomic scope" value="Bacteria"/>
</dbReference>
<dbReference type="AlphaFoldDB" id="F3Z2C9"/>
<feature type="compositionally biased region" description="Basic and acidic residues" evidence="8">
    <location>
        <begin position="11"/>
        <end position="21"/>
    </location>
</feature>
<dbReference type="GO" id="GO:0015031">
    <property type="term" value="P:protein transport"/>
    <property type="evidence" value="ECO:0007669"/>
    <property type="project" value="UniProtKB-KW"/>
</dbReference>
<dbReference type="SUPFAM" id="SSF160527">
    <property type="entry name" value="V-type ATPase subunit E-like"/>
    <property type="match status" value="1"/>
</dbReference>
<dbReference type="STRING" id="690850.Desaf_1836"/>
<dbReference type="Pfam" id="PF02108">
    <property type="entry name" value="FliH"/>
    <property type="match status" value="1"/>
</dbReference>
<name>F3Z2C9_DESAF</name>
<feature type="compositionally biased region" description="Basic and acidic residues" evidence="8">
    <location>
        <begin position="28"/>
        <end position="37"/>
    </location>
</feature>
<evidence type="ECO:0000256" key="2">
    <source>
        <dbReference type="ARBA" id="ARBA00006602"/>
    </source>
</evidence>
<evidence type="ECO:0000259" key="9">
    <source>
        <dbReference type="Pfam" id="PF02108"/>
    </source>
</evidence>
<dbReference type="InterPro" id="IPR051472">
    <property type="entry name" value="T3SS_Stator/FliH"/>
</dbReference>
<organism evidence="10 11">
    <name type="scientific">Desulfocurvibacter africanus subsp. africanus str. Walvis Bay</name>
    <dbReference type="NCBI Taxonomy" id="690850"/>
    <lineage>
        <taxon>Bacteria</taxon>
        <taxon>Pseudomonadati</taxon>
        <taxon>Thermodesulfobacteriota</taxon>
        <taxon>Desulfovibrionia</taxon>
        <taxon>Desulfovibrionales</taxon>
        <taxon>Desulfovibrionaceae</taxon>
        <taxon>Desulfocurvibacter</taxon>
    </lineage>
</organism>
<comment type="similarity">
    <text evidence="2">Belongs to the FliH family.</text>
</comment>
<protein>
    <recommendedName>
        <fullName evidence="3">Flagellar assembly protein FliH</fullName>
    </recommendedName>
</protein>
<keyword evidence="6" id="KW-0653">Protein transport</keyword>
<dbReference type="GO" id="GO:0005829">
    <property type="term" value="C:cytosol"/>
    <property type="evidence" value="ECO:0007669"/>
    <property type="project" value="TreeGrafter"/>
</dbReference>
<evidence type="ECO:0000256" key="6">
    <source>
        <dbReference type="ARBA" id="ARBA00022927"/>
    </source>
</evidence>
<evidence type="ECO:0000256" key="8">
    <source>
        <dbReference type="SAM" id="MobiDB-lite"/>
    </source>
</evidence>
<proteinExistence type="inferred from homology"/>
<dbReference type="PANTHER" id="PTHR34982:SF1">
    <property type="entry name" value="FLAGELLAR ASSEMBLY PROTEIN FLIH"/>
    <property type="match status" value="1"/>
</dbReference>
<feature type="region of interest" description="Disordered" evidence="8">
    <location>
        <begin position="1"/>
        <end position="37"/>
    </location>
</feature>
<gene>
    <name evidence="10" type="ORF">Desaf_1836</name>
</gene>
<evidence type="ECO:0000256" key="1">
    <source>
        <dbReference type="ARBA" id="ARBA00003041"/>
    </source>
</evidence>
<evidence type="ECO:0000313" key="11">
    <source>
        <dbReference type="Proteomes" id="UP000007844"/>
    </source>
</evidence>
<evidence type="ECO:0000256" key="7">
    <source>
        <dbReference type="ARBA" id="ARBA00023225"/>
    </source>
</evidence>
<keyword evidence="10" id="KW-0969">Cilium</keyword>
<evidence type="ECO:0000256" key="5">
    <source>
        <dbReference type="ARBA" id="ARBA00022795"/>
    </source>
</evidence>
<dbReference type="Proteomes" id="UP000007844">
    <property type="component" value="Chromosome"/>
</dbReference>
<evidence type="ECO:0000313" key="10">
    <source>
        <dbReference type="EMBL" id="EGJ50169.1"/>
    </source>
</evidence>
<evidence type="ECO:0000256" key="4">
    <source>
        <dbReference type="ARBA" id="ARBA00022448"/>
    </source>
</evidence>
<dbReference type="EMBL" id="CP003221">
    <property type="protein sequence ID" value="EGJ50169.1"/>
    <property type="molecule type" value="Genomic_DNA"/>
</dbReference>
<evidence type="ECO:0000256" key="3">
    <source>
        <dbReference type="ARBA" id="ARBA00016507"/>
    </source>
</evidence>
<dbReference type="RefSeq" id="WP_014259927.1">
    <property type="nucleotide sequence ID" value="NC_016629.1"/>
</dbReference>
<feature type="domain" description="Flagellar assembly protein FliH/Type III secretion system HrpE" evidence="9">
    <location>
        <begin position="133"/>
        <end position="259"/>
    </location>
</feature>
<keyword evidence="5" id="KW-1005">Bacterial flagellum biogenesis</keyword>
<dbReference type="InterPro" id="IPR018035">
    <property type="entry name" value="Flagellar_FliH/T3SS_HrpE"/>
</dbReference>
<dbReference type="PANTHER" id="PTHR34982">
    <property type="entry name" value="YOP PROTEINS TRANSLOCATION PROTEIN L"/>
    <property type="match status" value="1"/>
</dbReference>